<feature type="domain" description="ShKT" evidence="2">
    <location>
        <begin position="67"/>
        <end position="105"/>
    </location>
</feature>
<feature type="transmembrane region" description="Helical" evidence="1">
    <location>
        <begin position="109"/>
        <end position="127"/>
    </location>
</feature>
<dbReference type="Proteomes" id="UP000605970">
    <property type="component" value="Unassembled WGS sequence"/>
</dbReference>
<protein>
    <recommendedName>
        <fullName evidence="2">ShKT domain-containing protein</fullName>
    </recommendedName>
</protein>
<name>A0A8S9ZPA4_9BILA</name>
<keyword evidence="1" id="KW-0472">Membrane</keyword>
<evidence type="ECO:0000256" key="1">
    <source>
        <dbReference type="SAM" id="Phobius"/>
    </source>
</evidence>
<dbReference type="EMBL" id="JABEBT010000047">
    <property type="protein sequence ID" value="KAF7635043.1"/>
    <property type="molecule type" value="Genomic_DNA"/>
</dbReference>
<dbReference type="SMART" id="SM00254">
    <property type="entry name" value="ShKT"/>
    <property type="match status" value="1"/>
</dbReference>
<evidence type="ECO:0000313" key="3">
    <source>
        <dbReference type="EMBL" id="KAF7635043.1"/>
    </source>
</evidence>
<accession>A0A8S9ZPA4</accession>
<keyword evidence="1" id="KW-1133">Transmembrane helix</keyword>
<dbReference type="AlphaFoldDB" id="A0A8S9ZPA4"/>
<reference evidence="3" key="1">
    <citation type="journal article" date="2020" name="Ecol. Evol.">
        <title>Genome structure and content of the rice root-knot nematode (Meloidogyne graminicola).</title>
        <authorList>
            <person name="Phan N.T."/>
            <person name="Danchin E.G.J."/>
            <person name="Klopp C."/>
            <person name="Perfus-Barbeoch L."/>
            <person name="Kozlowski D.K."/>
            <person name="Koutsovoulos G.D."/>
            <person name="Lopez-Roques C."/>
            <person name="Bouchez O."/>
            <person name="Zahm M."/>
            <person name="Besnard G."/>
            <person name="Bellafiore S."/>
        </authorList>
    </citation>
    <scope>NUCLEOTIDE SEQUENCE</scope>
    <source>
        <strain evidence="3">VN-18</strain>
    </source>
</reference>
<sequence length="144" mass="17337">MDKIMVFNRINSNDLRQALHIRLARLRQNQVQARRDFDRRSLGQLQPSSVFEDKQKTFWISGQGQQICADRTKWCSGWIRVSPNVCKRSSIYMRRDCALTCEIKQSFEYMRMFLSFFLIIWLFPKIFEIIEYCSKSTIIYFIQN</sequence>
<keyword evidence="4" id="KW-1185">Reference proteome</keyword>
<evidence type="ECO:0000313" key="4">
    <source>
        <dbReference type="Proteomes" id="UP000605970"/>
    </source>
</evidence>
<dbReference type="InterPro" id="IPR003582">
    <property type="entry name" value="ShKT_dom"/>
</dbReference>
<comment type="caution">
    <text evidence="3">The sequence shown here is derived from an EMBL/GenBank/DDBJ whole genome shotgun (WGS) entry which is preliminary data.</text>
</comment>
<keyword evidence="1" id="KW-0812">Transmembrane</keyword>
<organism evidence="3 4">
    <name type="scientific">Meloidogyne graminicola</name>
    <dbReference type="NCBI Taxonomy" id="189291"/>
    <lineage>
        <taxon>Eukaryota</taxon>
        <taxon>Metazoa</taxon>
        <taxon>Ecdysozoa</taxon>
        <taxon>Nematoda</taxon>
        <taxon>Chromadorea</taxon>
        <taxon>Rhabditida</taxon>
        <taxon>Tylenchina</taxon>
        <taxon>Tylenchomorpha</taxon>
        <taxon>Tylenchoidea</taxon>
        <taxon>Meloidogynidae</taxon>
        <taxon>Meloidogyninae</taxon>
        <taxon>Meloidogyne</taxon>
    </lineage>
</organism>
<evidence type="ECO:0000259" key="2">
    <source>
        <dbReference type="SMART" id="SM00254"/>
    </source>
</evidence>
<proteinExistence type="predicted"/>
<gene>
    <name evidence="3" type="ORF">Mgra_00005484</name>
</gene>